<dbReference type="Pfam" id="PF02424">
    <property type="entry name" value="ApbE"/>
    <property type="match status" value="1"/>
</dbReference>
<dbReference type="PATRIC" id="fig|1126833.4.peg.1408"/>
<reference evidence="14" key="2">
    <citation type="submission" date="2015-03" db="EMBL/GenBank/DDBJ databases">
        <title>Genome sequence of Paenibacillus beijingensis strain DSM 24997T.</title>
        <authorList>
            <person name="Kwak Y."/>
            <person name="Shin J.-H."/>
        </authorList>
    </citation>
    <scope>NUCLEOTIDE SEQUENCE [LARGE SCALE GENOMIC DNA]</scope>
    <source>
        <strain evidence="14">DSM 24997</strain>
    </source>
</reference>
<dbReference type="AlphaFoldDB" id="A0A0D5NGP2"/>
<organism evidence="13 14">
    <name type="scientific">Paenibacillus beijingensis</name>
    <dbReference type="NCBI Taxonomy" id="1126833"/>
    <lineage>
        <taxon>Bacteria</taxon>
        <taxon>Bacillati</taxon>
        <taxon>Bacillota</taxon>
        <taxon>Bacilli</taxon>
        <taxon>Bacillales</taxon>
        <taxon>Paenibacillaceae</taxon>
        <taxon>Paenibacillus</taxon>
    </lineage>
</organism>
<protein>
    <recommendedName>
        <fullName evidence="2 10">FAD:protein FMN transferase</fullName>
        <ecNumber evidence="1 10">2.7.1.180</ecNumber>
    </recommendedName>
    <alternativeName>
        <fullName evidence="8 10">Flavin transferase</fullName>
    </alternativeName>
</protein>
<proteinExistence type="inferred from homology"/>
<reference evidence="13 14" key="1">
    <citation type="journal article" date="2015" name="J. Biotechnol.">
        <title>Complete genome sequence of Paenibacillus beijingensis 7188(T) (=DSM 24997(T)), a novel rhizobacterium from jujube garden soil.</title>
        <authorList>
            <person name="Kwak Y."/>
            <person name="Shin J.H."/>
        </authorList>
    </citation>
    <scope>NUCLEOTIDE SEQUENCE [LARGE SCALE GENOMIC DNA]</scope>
    <source>
        <strain evidence="13 14">DSM 24997</strain>
    </source>
</reference>
<dbReference type="InterPro" id="IPR024932">
    <property type="entry name" value="ApbE"/>
</dbReference>
<dbReference type="KEGG" id="pbj:VN24_06470"/>
<gene>
    <name evidence="13" type="ORF">VN24_06470</name>
</gene>
<keyword evidence="4 10" id="KW-0808">Transferase</keyword>
<dbReference type="Proteomes" id="UP000032633">
    <property type="component" value="Chromosome"/>
</dbReference>
<comment type="cofactor">
    <cofactor evidence="11">
        <name>Mg(2+)</name>
        <dbReference type="ChEBI" id="CHEBI:18420"/>
    </cofactor>
    <cofactor evidence="11">
        <name>Mn(2+)</name>
        <dbReference type="ChEBI" id="CHEBI:29035"/>
    </cofactor>
    <text evidence="11">Magnesium. Can also use manganese.</text>
</comment>
<evidence type="ECO:0000256" key="2">
    <source>
        <dbReference type="ARBA" id="ARBA00016337"/>
    </source>
</evidence>
<comment type="similarity">
    <text evidence="10">Belongs to the ApbE family.</text>
</comment>
<dbReference type="SUPFAM" id="SSF143631">
    <property type="entry name" value="ApbE-like"/>
    <property type="match status" value="1"/>
</dbReference>
<sequence length="374" mass="42106">MENVVASVREESLHSFRFKAMNTTVECSLLCTPEQICELEELTFDWFAQAEKRFSRFRPDSELSYLNKRAGERCMISAAMMEVLQLAESYKRLTEGVFDPYVLDALLQSGYDESFDLVKNRPLGELGSRTMPTSDHHTLTSNQHTLTSDRHSPIRPREMQIDPVMKSLKLPPLVTIDLGGIVKSWSAQRLAGYFRDKKGIRRGLINAGGDLSVWESPKYEARAWRIAVENPWTDQTKAGIFVMQEGAAATSGTLGRSWMSGGKLMHHLIDPSTMQPSDSDVVQCTVTGRNATECEIWAKTICIAGSKRGLSLLTAKADPDCEALLFTKDRRTLFFGDPSSLGAAWRDVTVDRVYPKNHFNPHYPEVNPNDFVFR</sequence>
<dbReference type="GO" id="GO:0016740">
    <property type="term" value="F:transferase activity"/>
    <property type="evidence" value="ECO:0007669"/>
    <property type="project" value="UniProtKB-UniRule"/>
</dbReference>
<accession>A0A0D5NGP2</accession>
<dbReference type="EC" id="2.7.1.180" evidence="1 10"/>
<feature type="binding site" evidence="11">
    <location>
        <position position="180"/>
    </location>
    <ligand>
        <name>Mg(2+)</name>
        <dbReference type="ChEBI" id="CHEBI:18420"/>
    </ligand>
</feature>
<dbReference type="GO" id="GO:0046872">
    <property type="term" value="F:metal ion binding"/>
    <property type="evidence" value="ECO:0007669"/>
    <property type="project" value="UniProtKB-UniRule"/>
</dbReference>
<dbReference type="PANTHER" id="PTHR30040:SF2">
    <property type="entry name" value="FAD:PROTEIN FMN TRANSFERASE"/>
    <property type="match status" value="1"/>
</dbReference>
<dbReference type="PANTHER" id="PTHR30040">
    <property type="entry name" value="THIAMINE BIOSYNTHESIS LIPOPROTEIN APBE"/>
    <property type="match status" value="1"/>
</dbReference>
<name>A0A0D5NGP2_9BACL</name>
<dbReference type="RefSeq" id="WP_045669726.1">
    <property type="nucleotide sequence ID" value="NZ_CP011058.1"/>
</dbReference>
<dbReference type="InterPro" id="IPR003374">
    <property type="entry name" value="ApbE-like_sf"/>
</dbReference>
<dbReference type="STRING" id="1126833.VN24_06470"/>
<keyword evidence="6 10" id="KW-0274">FAD</keyword>
<evidence type="ECO:0000256" key="7">
    <source>
        <dbReference type="ARBA" id="ARBA00022842"/>
    </source>
</evidence>
<evidence type="ECO:0000256" key="9">
    <source>
        <dbReference type="ARBA" id="ARBA00048540"/>
    </source>
</evidence>
<dbReference type="OrthoDB" id="9778595at2"/>
<evidence type="ECO:0000256" key="4">
    <source>
        <dbReference type="ARBA" id="ARBA00022679"/>
    </source>
</evidence>
<evidence type="ECO:0000256" key="8">
    <source>
        <dbReference type="ARBA" id="ARBA00031306"/>
    </source>
</evidence>
<dbReference type="HOGENOM" id="CLU_044403_5_0_9"/>
<evidence type="ECO:0000256" key="12">
    <source>
        <dbReference type="SAM" id="MobiDB-lite"/>
    </source>
</evidence>
<keyword evidence="3 10" id="KW-0285">Flavoprotein</keyword>
<keyword evidence="5 10" id="KW-0479">Metal-binding</keyword>
<dbReference type="Gene3D" id="3.10.520.10">
    <property type="entry name" value="ApbE-like domains"/>
    <property type="match status" value="1"/>
</dbReference>
<feature type="region of interest" description="Disordered" evidence="12">
    <location>
        <begin position="128"/>
        <end position="150"/>
    </location>
</feature>
<evidence type="ECO:0000256" key="6">
    <source>
        <dbReference type="ARBA" id="ARBA00022827"/>
    </source>
</evidence>
<evidence type="ECO:0000256" key="1">
    <source>
        <dbReference type="ARBA" id="ARBA00011955"/>
    </source>
</evidence>
<evidence type="ECO:0000256" key="3">
    <source>
        <dbReference type="ARBA" id="ARBA00022630"/>
    </source>
</evidence>
<keyword evidence="7 10" id="KW-0460">Magnesium</keyword>
<dbReference type="PIRSF" id="PIRSF006268">
    <property type="entry name" value="ApbE"/>
    <property type="match status" value="1"/>
</dbReference>
<evidence type="ECO:0000256" key="5">
    <source>
        <dbReference type="ARBA" id="ARBA00022723"/>
    </source>
</evidence>
<dbReference type="EMBL" id="CP011058">
    <property type="protein sequence ID" value="AJY74290.1"/>
    <property type="molecule type" value="Genomic_DNA"/>
</dbReference>
<evidence type="ECO:0000313" key="13">
    <source>
        <dbReference type="EMBL" id="AJY74290.1"/>
    </source>
</evidence>
<evidence type="ECO:0000256" key="11">
    <source>
        <dbReference type="PIRSR" id="PIRSR006268-2"/>
    </source>
</evidence>
<keyword evidence="14" id="KW-1185">Reference proteome</keyword>
<evidence type="ECO:0000313" key="14">
    <source>
        <dbReference type="Proteomes" id="UP000032633"/>
    </source>
</evidence>
<comment type="catalytic activity">
    <reaction evidence="9 10">
        <text>L-threonyl-[protein] + FAD = FMN-L-threonyl-[protein] + AMP + H(+)</text>
        <dbReference type="Rhea" id="RHEA:36847"/>
        <dbReference type="Rhea" id="RHEA-COMP:11060"/>
        <dbReference type="Rhea" id="RHEA-COMP:11061"/>
        <dbReference type="ChEBI" id="CHEBI:15378"/>
        <dbReference type="ChEBI" id="CHEBI:30013"/>
        <dbReference type="ChEBI" id="CHEBI:57692"/>
        <dbReference type="ChEBI" id="CHEBI:74257"/>
        <dbReference type="ChEBI" id="CHEBI:456215"/>
        <dbReference type="EC" id="2.7.1.180"/>
    </reaction>
</comment>
<evidence type="ECO:0000256" key="10">
    <source>
        <dbReference type="PIRNR" id="PIRNR006268"/>
    </source>
</evidence>